<dbReference type="HOGENOM" id="CLU_735230_0_0_7"/>
<evidence type="ECO:0000256" key="5">
    <source>
        <dbReference type="ARBA" id="ARBA00022777"/>
    </source>
</evidence>
<dbReference type="FunFam" id="1.10.287.130:FF:000001">
    <property type="entry name" value="Two-component sensor histidine kinase"/>
    <property type="match status" value="1"/>
</dbReference>
<dbReference type="PRINTS" id="PR00344">
    <property type="entry name" value="BCTRLSENSOR"/>
</dbReference>
<organism evidence="10 11">
    <name type="scientific">Haliangium ochraceum (strain DSM 14365 / JCM 11303 / SMP-2)</name>
    <dbReference type="NCBI Taxonomy" id="502025"/>
    <lineage>
        <taxon>Bacteria</taxon>
        <taxon>Pseudomonadati</taxon>
        <taxon>Myxococcota</taxon>
        <taxon>Polyangia</taxon>
        <taxon>Haliangiales</taxon>
        <taxon>Kofleriaceae</taxon>
        <taxon>Haliangium</taxon>
    </lineage>
</organism>
<evidence type="ECO:0000313" key="11">
    <source>
        <dbReference type="Proteomes" id="UP000001880"/>
    </source>
</evidence>
<keyword evidence="4" id="KW-0808">Transferase</keyword>
<evidence type="ECO:0000256" key="3">
    <source>
        <dbReference type="ARBA" id="ARBA00022553"/>
    </source>
</evidence>
<dbReference type="SMART" id="SM00388">
    <property type="entry name" value="HisKA"/>
    <property type="match status" value="1"/>
</dbReference>
<reference evidence="10 11" key="1">
    <citation type="journal article" date="2010" name="Stand. Genomic Sci.">
        <title>Complete genome sequence of Haliangium ochraceum type strain (SMP-2).</title>
        <authorList>
            <consortium name="US DOE Joint Genome Institute (JGI-PGF)"/>
            <person name="Ivanova N."/>
            <person name="Daum C."/>
            <person name="Lang E."/>
            <person name="Abt B."/>
            <person name="Kopitz M."/>
            <person name="Saunders E."/>
            <person name="Lapidus A."/>
            <person name="Lucas S."/>
            <person name="Glavina Del Rio T."/>
            <person name="Nolan M."/>
            <person name="Tice H."/>
            <person name="Copeland A."/>
            <person name="Cheng J.F."/>
            <person name="Chen F."/>
            <person name="Bruce D."/>
            <person name="Goodwin L."/>
            <person name="Pitluck S."/>
            <person name="Mavromatis K."/>
            <person name="Pati A."/>
            <person name="Mikhailova N."/>
            <person name="Chen A."/>
            <person name="Palaniappan K."/>
            <person name="Land M."/>
            <person name="Hauser L."/>
            <person name="Chang Y.J."/>
            <person name="Jeffries C.D."/>
            <person name="Detter J.C."/>
            <person name="Brettin T."/>
            <person name="Rohde M."/>
            <person name="Goker M."/>
            <person name="Bristow J."/>
            <person name="Markowitz V."/>
            <person name="Eisen J.A."/>
            <person name="Hugenholtz P."/>
            <person name="Kyrpides N.C."/>
            <person name="Klenk H.P."/>
        </authorList>
    </citation>
    <scope>NUCLEOTIDE SEQUENCE [LARGE SCALE GENOMIC DNA]</scope>
    <source>
        <strain evidence="11">DSM 14365 / CIP 107738 / JCM 11303 / AJ 13395 / SMP-2</strain>
    </source>
</reference>
<dbReference type="InterPro" id="IPR004358">
    <property type="entry name" value="Sig_transdc_His_kin-like_C"/>
</dbReference>
<keyword evidence="11" id="KW-1185">Reference proteome</keyword>
<dbReference type="PANTHER" id="PTHR43547:SF2">
    <property type="entry name" value="HYBRID SIGNAL TRANSDUCTION HISTIDINE KINASE C"/>
    <property type="match status" value="1"/>
</dbReference>
<keyword evidence="3" id="KW-0597">Phosphoprotein</keyword>
<feature type="compositionally biased region" description="Basic and acidic residues" evidence="8">
    <location>
        <begin position="1"/>
        <end position="16"/>
    </location>
</feature>
<dbReference type="Proteomes" id="UP000001880">
    <property type="component" value="Chromosome"/>
</dbReference>
<dbReference type="EMBL" id="CP001804">
    <property type="protein sequence ID" value="ACY17159.1"/>
    <property type="molecule type" value="Genomic_DNA"/>
</dbReference>
<dbReference type="OrthoDB" id="9762798at2"/>
<evidence type="ECO:0000259" key="9">
    <source>
        <dbReference type="PROSITE" id="PS50109"/>
    </source>
</evidence>
<dbReference type="InterPro" id="IPR003594">
    <property type="entry name" value="HATPase_dom"/>
</dbReference>
<dbReference type="Pfam" id="PF02518">
    <property type="entry name" value="HATPase_c"/>
    <property type="match status" value="1"/>
</dbReference>
<dbReference type="InterPro" id="IPR036890">
    <property type="entry name" value="HATPase_C_sf"/>
</dbReference>
<accession>D0LRD1</accession>
<keyword evidence="5 10" id="KW-0418">Kinase</keyword>
<evidence type="ECO:0000256" key="7">
    <source>
        <dbReference type="SAM" id="Coils"/>
    </source>
</evidence>
<dbReference type="SUPFAM" id="SSF47384">
    <property type="entry name" value="Homodimeric domain of signal transducing histidine kinase"/>
    <property type="match status" value="1"/>
</dbReference>
<dbReference type="InterPro" id="IPR036097">
    <property type="entry name" value="HisK_dim/P_sf"/>
</dbReference>
<dbReference type="Pfam" id="PF00512">
    <property type="entry name" value="HisKA"/>
    <property type="match status" value="1"/>
</dbReference>
<dbReference type="STRING" id="502025.Hoch_4668"/>
<dbReference type="Gene3D" id="3.30.565.10">
    <property type="entry name" value="Histidine kinase-like ATPase, C-terminal domain"/>
    <property type="match status" value="1"/>
</dbReference>
<name>D0LRD1_HALO1</name>
<evidence type="ECO:0000256" key="4">
    <source>
        <dbReference type="ARBA" id="ARBA00022679"/>
    </source>
</evidence>
<dbReference type="CDD" id="cd00082">
    <property type="entry name" value="HisKA"/>
    <property type="match status" value="1"/>
</dbReference>
<dbReference type="CDD" id="cd00075">
    <property type="entry name" value="HATPase"/>
    <property type="match status" value="1"/>
</dbReference>
<evidence type="ECO:0000256" key="8">
    <source>
        <dbReference type="SAM" id="MobiDB-lite"/>
    </source>
</evidence>
<dbReference type="PANTHER" id="PTHR43547">
    <property type="entry name" value="TWO-COMPONENT HISTIDINE KINASE"/>
    <property type="match status" value="1"/>
</dbReference>
<dbReference type="AlphaFoldDB" id="D0LRD1"/>
<keyword evidence="7" id="KW-0175">Coiled coil</keyword>
<comment type="catalytic activity">
    <reaction evidence="1">
        <text>ATP + protein L-histidine = ADP + protein N-phospho-L-histidine.</text>
        <dbReference type="EC" id="2.7.13.3"/>
    </reaction>
</comment>
<dbReference type="InterPro" id="IPR003661">
    <property type="entry name" value="HisK_dim/P_dom"/>
</dbReference>
<dbReference type="EC" id="2.7.13.3" evidence="2"/>
<dbReference type="PROSITE" id="PS50109">
    <property type="entry name" value="HIS_KIN"/>
    <property type="match status" value="1"/>
</dbReference>
<dbReference type="Gene3D" id="1.10.287.130">
    <property type="match status" value="1"/>
</dbReference>
<dbReference type="InterPro" id="IPR005467">
    <property type="entry name" value="His_kinase_dom"/>
</dbReference>
<feature type="compositionally biased region" description="Low complexity" evidence="8">
    <location>
        <begin position="21"/>
        <end position="62"/>
    </location>
</feature>
<dbReference type="eggNOG" id="COG2205">
    <property type="taxonomic scope" value="Bacteria"/>
</dbReference>
<evidence type="ECO:0000313" key="10">
    <source>
        <dbReference type="EMBL" id="ACY17159.1"/>
    </source>
</evidence>
<protein>
    <recommendedName>
        <fullName evidence="2">histidine kinase</fullName>
        <ecNumber evidence="2">2.7.13.3</ecNumber>
    </recommendedName>
</protein>
<feature type="region of interest" description="Disordered" evidence="8">
    <location>
        <begin position="1"/>
        <end position="62"/>
    </location>
</feature>
<dbReference type="GO" id="GO:0000155">
    <property type="term" value="F:phosphorelay sensor kinase activity"/>
    <property type="evidence" value="ECO:0007669"/>
    <property type="project" value="InterPro"/>
</dbReference>
<dbReference type="RefSeq" id="WP_012829757.1">
    <property type="nucleotide sequence ID" value="NC_013440.1"/>
</dbReference>
<feature type="coiled-coil region" evidence="7">
    <location>
        <begin position="110"/>
        <end position="137"/>
    </location>
</feature>
<evidence type="ECO:0000256" key="2">
    <source>
        <dbReference type="ARBA" id="ARBA00012438"/>
    </source>
</evidence>
<evidence type="ECO:0000256" key="6">
    <source>
        <dbReference type="ARBA" id="ARBA00023012"/>
    </source>
</evidence>
<feature type="domain" description="Histidine kinase" evidence="9">
    <location>
        <begin position="144"/>
        <end position="371"/>
    </location>
</feature>
<keyword evidence="6" id="KW-0902">Two-component regulatory system</keyword>
<proteinExistence type="predicted"/>
<dbReference type="SMART" id="SM00387">
    <property type="entry name" value="HATPase_c"/>
    <property type="match status" value="1"/>
</dbReference>
<dbReference type="KEGG" id="hoh:Hoch_4668"/>
<dbReference type="SUPFAM" id="SSF55874">
    <property type="entry name" value="ATPase domain of HSP90 chaperone/DNA topoisomerase II/histidine kinase"/>
    <property type="match status" value="1"/>
</dbReference>
<sequence length="376" mass="40590">MAEPSRPEGPDGEAGHGADQTSTESGEAAAATAAPASAIAGEAESNAAPAAEGEGAGEASPAARIHELESELAVARATVRALLEKAEKRASRASGEGAVLESDSNLGKLVRRQTRALAESEAQLRRKNAELKRLNEMKAEFISIAAHELRTPLTSIVGYLDLIHEGRFGTPPDGMERPMASLHRNAHRLRRLVDEMLDVSRIEQGQVRLYRVPCDLGRIVMMVMDELRSVAGEKGITLEPSVEEPPRIDADVDKMRQAISKLVASAIRYAPEDGTITVVADEAPQQQYAGAWTRLRVRHTGNGIPRHLHSRIFEPFFDVQSARHHTSSGPDSAGLGLYIARGLFDLHGGLITVDSEEDAFTEFTVLLPRVDAEKPA</sequence>
<gene>
    <name evidence="10" type="ordered locus">Hoch_4668</name>
</gene>
<evidence type="ECO:0000256" key="1">
    <source>
        <dbReference type="ARBA" id="ARBA00000085"/>
    </source>
</evidence>